<dbReference type="EMBL" id="LJUO01000001">
    <property type="protein sequence ID" value="KPK73915.1"/>
    <property type="molecule type" value="Genomic_DNA"/>
</dbReference>
<evidence type="ECO:0000313" key="2">
    <source>
        <dbReference type="Proteomes" id="UP000051096"/>
    </source>
</evidence>
<reference evidence="1 2" key="1">
    <citation type="journal article" date="2015" name="Microbiome">
        <title>Genomic resolution of linkages in carbon, nitrogen, and sulfur cycling among widespread estuary sediment bacteria.</title>
        <authorList>
            <person name="Baker B.J."/>
            <person name="Lazar C.S."/>
            <person name="Teske A.P."/>
            <person name="Dick G.J."/>
        </authorList>
    </citation>
    <scope>NUCLEOTIDE SEQUENCE [LARGE SCALE GENOMIC DNA]</scope>
    <source>
        <strain evidence="1">SM23_60</strain>
    </source>
</reference>
<accession>A0A0S8GNQ8</accession>
<proteinExistence type="predicted"/>
<gene>
    <name evidence="1" type="ORF">AMJ87_00275</name>
</gene>
<name>A0A0S8GNQ8_UNCW3</name>
<protein>
    <submittedName>
        <fullName evidence="1">Uncharacterized protein</fullName>
    </submittedName>
</protein>
<dbReference type="Proteomes" id="UP000051096">
    <property type="component" value="Unassembled WGS sequence"/>
</dbReference>
<sequence length="97" mass="11210">MKDMSMFVYCDGTVPVFDAFHAVRKTGRVGENVHIMEYRIRKPIADRTCIFDYNWNIALTRANDPGHIILVVLKILQSMKCFPVIFLLIDYCKVIGL</sequence>
<organism evidence="1 2">
    <name type="scientific">candidate division WOR_3 bacterium SM23_60</name>
    <dbReference type="NCBI Taxonomy" id="1703780"/>
    <lineage>
        <taxon>Bacteria</taxon>
        <taxon>Bacteria division WOR-3</taxon>
    </lineage>
</organism>
<comment type="caution">
    <text evidence="1">The sequence shown here is derived from an EMBL/GenBank/DDBJ whole genome shotgun (WGS) entry which is preliminary data.</text>
</comment>
<evidence type="ECO:0000313" key="1">
    <source>
        <dbReference type="EMBL" id="KPK73915.1"/>
    </source>
</evidence>
<dbReference type="AlphaFoldDB" id="A0A0S8GNQ8"/>